<name>Q53RK0_ORYSJ</name>
<proteinExistence type="predicted"/>
<reference evidence="2" key="3">
    <citation type="submission" date="2005-04" db="EMBL/GenBank/DDBJ databases">
        <authorList>
            <person name="Buell R."/>
        </authorList>
    </citation>
    <scope>NUCLEOTIDE SEQUENCE</scope>
</reference>
<reference evidence="2" key="1">
    <citation type="submission" date="2000-12" db="EMBL/GenBank/DDBJ databases">
        <authorList>
            <person name="Buell C."/>
            <person name="Yuan Q."/>
            <person name="Ouyang S."/>
            <person name="Liu J."/>
            <person name="Wang A."/>
            <person name="Maiti R."/>
            <person name="Lin H."/>
            <person name="Zhu W."/>
            <person name="Hamilton J."/>
            <person name="Jones K."/>
            <person name="Tallon L."/>
            <person name="Feldblyum T."/>
            <person name="Tsitrin T."/>
            <person name="Bera J."/>
            <person name="Kim M."/>
            <person name="Jin S."/>
            <person name="Fadrosh D."/>
            <person name="Vuong H."/>
            <person name="Overton II L."/>
            <person name="Reardon M."/>
            <person name="Weaver B."/>
            <person name="Johri S."/>
            <person name="Lewis M."/>
            <person name="Utterback T."/>
            <person name="Van Aken S."/>
            <person name="Wortman J."/>
            <person name="Haas B."/>
            <person name="Koo H."/>
            <person name="Zismann V."/>
            <person name="Hsiao J."/>
            <person name="Iobst S."/>
            <person name="de Vazeilles A."/>
            <person name="White O."/>
            <person name="Salzberg S."/>
            <person name="Fraser C."/>
        </authorList>
    </citation>
    <scope>NUCLEOTIDE SEQUENCE</scope>
</reference>
<reference evidence="3" key="2">
    <citation type="journal article" date="2005" name="Genome Res.">
        <title>Sequence, annotation, and analysis of synteny between rice chromosome 3 and diverged grass species.</title>
        <authorList>
            <consortium name="Rice Chromosome 3 Sequencing Consortium"/>
            <person name="Buell C.R."/>
            <person name="Yuan Q."/>
            <person name="Ouyang S."/>
            <person name="Liu J."/>
            <person name="Zhu W."/>
            <person name="Wang A."/>
            <person name="Maiti R."/>
            <person name="Haas B."/>
            <person name="Wortman J."/>
            <person name="Pertea M."/>
            <person name="Jones K.M."/>
            <person name="Kim M."/>
            <person name="Overton L."/>
            <person name="Tsitrin T."/>
            <person name="Fadrosh D."/>
            <person name="Bera J."/>
            <person name="Weaver B."/>
            <person name="Jin S."/>
            <person name="Johri S."/>
            <person name="Reardon M."/>
            <person name="Webb K."/>
            <person name="Hill J."/>
            <person name="Moffat K."/>
            <person name="Tallon L."/>
            <person name="Van Aken S."/>
            <person name="Lewis M."/>
            <person name="Utterback T."/>
            <person name="Feldblyum T."/>
            <person name="Zismann V."/>
            <person name="Iobst S."/>
            <person name="Hsiao J."/>
            <person name="de Vazeille A.R."/>
            <person name="Salzberg S.L."/>
            <person name="White O."/>
            <person name="Fraser C."/>
            <person name="Yu Y."/>
            <person name="Kim H."/>
            <person name="Rambo T."/>
            <person name="Currie J."/>
            <person name="Collura K."/>
            <person name="Kernodle-Thompson S."/>
            <person name="Wei F."/>
            <person name="Kudrna K."/>
            <person name="Ammiraju J.S."/>
            <person name="Luo M."/>
            <person name="Goicoechea J.L."/>
            <person name="Wing R.A."/>
            <person name="Henry D."/>
            <person name="Oates R."/>
            <person name="Palmer M."/>
            <person name="Pries G."/>
            <person name="Saski C."/>
            <person name="Simmons J."/>
            <person name="Soderlund C."/>
            <person name="Nelson W."/>
            <person name="de la Bastide M."/>
            <person name="Spiegel L."/>
            <person name="Nascimento L."/>
            <person name="Huang E."/>
            <person name="Preston R."/>
            <person name="Zutavern T."/>
            <person name="Palmer L."/>
            <person name="O'Shaughnessy A."/>
            <person name="Dike S."/>
            <person name="McCombie W.R."/>
            <person name="Minx P."/>
            <person name="Cordum H."/>
            <person name="Wilson R."/>
            <person name="Jin W."/>
            <person name="Lee H.R."/>
            <person name="Jiang J."/>
            <person name="Jackson S."/>
        </authorList>
    </citation>
    <scope>NUCLEOTIDE SEQUENCE [LARGE SCALE GENOMIC DNA]</scope>
</reference>
<feature type="compositionally biased region" description="Basic residues" evidence="1">
    <location>
        <begin position="7"/>
        <end position="24"/>
    </location>
</feature>
<dbReference type="AlphaFoldDB" id="Q53RK0"/>
<organism evidence="2">
    <name type="scientific">Oryza sativa subsp. japonica</name>
    <name type="common">Rice</name>
    <dbReference type="NCBI Taxonomy" id="39947"/>
    <lineage>
        <taxon>Eukaryota</taxon>
        <taxon>Viridiplantae</taxon>
        <taxon>Streptophyta</taxon>
        <taxon>Embryophyta</taxon>
        <taxon>Tracheophyta</taxon>
        <taxon>Spermatophyta</taxon>
        <taxon>Magnoliopsida</taxon>
        <taxon>Liliopsida</taxon>
        <taxon>Poales</taxon>
        <taxon>Poaceae</taxon>
        <taxon>BOP clade</taxon>
        <taxon>Oryzoideae</taxon>
        <taxon>Oryzeae</taxon>
        <taxon>Oryzinae</taxon>
        <taxon>Oryza</taxon>
        <taxon>Oryza sativa</taxon>
    </lineage>
</organism>
<feature type="compositionally biased region" description="Low complexity" evidence="1">
    <location>
        <begin position="47"/>
        <end position="65"/>
    </location>
</feature>
<dbReference type="EMBL" id="DP000009">
    <property type="protein sequence ID" value="ABF98496.1"/>
    <property type="molecule type" value="Genomic_DNA"/>
</dbReference>
<evidence type="ECO:0000313" key="2">
    <source>
        <dbReference type="EMBL" id="AAX95665.1"/>
    </source>
</evidence>
<reference evidence="3" key="4">
    <citation type="submission" date="2006-06" db="EMBL/GenBank/DDBJ databases">
        <authorList>
            <person name="Buell R."/>
            <person name="Wing R.A."/>
            <person name="McCombie W.A."/>
            <person name="Ouyang S."/>
        </authorList>
    </citation>
    <scope>NUCLEOTIDE SEQUENCE</scope>
</reference>
<dbReference type="EMBL" id="AC087181">
    <property type="protein sequence ID" value="AAX95665.1"/>
    <property type="molecule type" value="Genomic_DNA"/>
</dbReference>
<feature type="region of interest" description="Disordered" evidence="1">
    <location>
        <begin position="1"/>
        <end position="69"/>
    </location>
</feature>
<evidence type="ECO:0000256" key="1">
    <source>
        <dbReference type="SAM" id="MobiDB-lite"/>
    </source>
</evidence>
<evidence type="ECO:0000313" key="3">
    <source>
        <dbReference type="EMBL" id="ABF98496.1"/>
    </source>
</evidence>
<protein>
    <submittedName>
        <fullName evidence="2">Uncharacterized protein</fullName>
    </submittedName>
</protein>
<sequence length="173" mass="18054">MAGGGPRARRRRPRSGHGGRRRHILAPLSSPPAPTPSGGGILGTWRRGSGASSPSSSTTAAVVARPRPPSPVTVARIGAGAGVVGVEGVPARESRSAFCTARVLVLASLIAAKNAVSERSVKVGVPRFRAASAVRRRGVGCAVAWRRRASRSGRRELWHAGNRPLSVVTPFHW</sequence>
<gene>
    <name evidence="3" type="ordered locus">LOC_Os03g50190</name>
</gene>
<accession>Q53RK0</accession>